<dbReference type="GO" id="GO:0003677">
    <property type="term" value="F:DNA binding"/>
    <property type="evidence" value="ECO:0007669"/>
    <property type="project" value="InterPro"/>
</dbReference>
<accession>A0A5S9QW36</accession>
<protein>
    <recommendedName>
        <fullName evidence="2">Transposase IS200-like domain-containing protein</fullName>
    </recommendedName>
</protein>
<dbReference type="GO" id="GO:0004803">
    <property type="term" value="F:transposase activity"/>
    <property type="evidence" value="ECO:0007669"/>
    <property type="project" value="InterPro"/>
</dbReference>
<feature type="compositionally biased region" description="Basic and acidic residues" evidence="1">
    <location>
        <begin position="223"/>
        <end position="235"/>
    </location>
</feature>
<dbReference type="Pfam" id="PF01797">
    <property type="entry name" value="Y1_Tnp"/>
    <property type="match status" value="1"/>
</dbReference>
<organism evidence="3 4">
    <name type="scientific">BD1-7 clade bacterium</name>
    <dbReference type="NCBI Taxonomy" id="2029982"/>
    <lineage>
        <taxon>Bacteria</taxon>
        <taxon>Pseudomonadati</taxon>
        <taxon>Pseudomonadota</taxon>
        <taxon>Gammaproteobacteria</taxon>
        <taxon>Cellvibrionales</taxon>
        <taxon>Spongiibacteraceae</taxon>
        <taxon>BD1-7 clade</taxon>
    </lineage>
</organism>
<sequence>MARLPRPNLPGIPQHVVQRGNNRQACFFACEDYAVYLDRLHHYAKEHDVAVHAFVLMTNHVHLLLTASSSDGVSRLMQSLGRYYVRYINTTYQRSGTLWEGRYKSSLVESDRYLLTVYRYIEMNPARALMVEKPDDYRWSSYHHNALGKSIALVTEHRLYLALASEPIQRQIAYRALFDSVLVDSDLGLIRSSINRGLTLGDERFKQQIEAALQRRVQPGQHGGDRKSERYLEEV</sequence>
<gene>
    <name evidence="3" type="ORF">OPDIPICF_02983</name>
</gene>
<dbReference type="InterPro" id="IPR002686">
    <property type="entry name" value="Transposase_17"/>
</dbReference>
<dbReference type="AlphaFoldDB" id="A0A5S9QW36"/>
<dbReference type="GO" id="GO:0006313">
    <property type="term" value="P:DNA transposition"/>
    <property type="evidence" value="ECO:0007669"/>
    <property type="project" value="InterPro"/>
</dbReference>
<dbReference type="PANTHER" id="PTHR34322:SF2">
    <property type="entry name" value="TRANSPOSASE IS200-LIKE DOMAIN-CONTAINING PROTEIN"/>
    <property type="match status" value="1"/>
</dbReference>
<dbReference type="EMBL" id="CACSIO010000056">
    <property type="protein sequence ID" value="CAA0124086.1"/>
    <property type="molecule type" value="Genomic_DNA"/>
</dbReference>
<dbReference type="Proteomes" id="UP000441399">
    <property type="component" value="Unassembled WGS sequence"/>
</dbReference>
<keyword evidence="4" id="KW-1185">Reference proteome</keyword>
<evidence type="ECO:0000259" key="2">
    <source>
        <dbReference type="SMART" id="SM01321"/>
    </source>
</evidence>
<dbReference type="Gene3D" id="3.30.70.1290">
    <property type="entry name" value="Transposase IS200-like"/>
    <property type="match status" value="1"/>
</dbReference>
<dbReference type="SUPFAM" id="SSF143422">
    <property type="entry name" value="Transposase IS200-like"/>
    <property type="match status" value="1"/>
</dbReference>
<dbReference type="InterPro" id="IPR036515">
    <property type="entry name" value="Transposase_17_sf"/>
</dbReference>
<evidence type="ECO:0000313" key="3">
    <source>
        <dbReference type="EMBL" id="CAA0124086.1"/>
    </source>
</evidence>
<feature type="region of interest" description="Disordered" evidence="1">
    <location>
        <begin position="216"/>
        <end position="235"/>
    </location>
</feature>
<evidence type="ECO:0000313" key="4">
    <source>
        <dbReference type="Proteomes" id="UP000441399"/>
    </source>
</evidence>
<evidence type="ECO:0000256" key="1">
    <source>
        <dbReference type="SAM" id="MobiDB-lite"/>
    </source>
</evidence>
<reference evidence="3 4" key="1">
    <citation type="submission" date="2019-11" db="EMBL/GenBank/DDBJ databases">
        <authorList>
            <person name="Holert J."/>
        </authorList>
    </citation>
    <scope>NUCLEOTIDE SEQUENCE [LARGE SCALE GENOMIC DNA]</scope>
    <source>
        <strain evidence="3">SB11_3</strain>
    </source>
</reference>
<feature type="domain" description="Transposase IS200-like" evidence="2">
    <location>
        <begin position="9"/>
        <end position="124"/>
    </location>
</feature>
<dbReference type="OrthoDB" id="9814067at2"/>
<name>A0A5S9QW36_9GAMM</name>
<dbReference type="SMART" id="SM01321">
    <property type="entry name" value="Y1_Tnp"/>
    <property type="match status" value="1"/>
</dbReference>
<dbReference type="PANTHER" id="PTHR34322">
    <property type="entry name" value="TRANSPOSASE, Y1_TNP DOMAIN-CONTAINING"/>
    <property type="match status" value="1"/>
</dbReference>
<proteinExistence type="predicted"/>